<organism evidence="3 4">
    <name type="scientific">Pseudonocardia asaccharolytica DSM 44247 = NBRC 16224</name>
    <dbReference type="NCBI Taxonomy" id="1123024"/>
    <lineage>
        <taxon>Bacteria</taxon>
        <taxon>Bacillati</taxon>
        <taxon>Actinomycetota</taxon>
        <taxon>Actinomycetes</taxon>
        <taxon>Pseudonocardiales</taxon>
        <taxon>Pseudonocardiaceae</taxon>
        <taxon>Pseudonocardia</taxon>
    </lineage>
</organism>
<keyword evidence="4" id="KW-1185">Reference proteome</keyword>
<dbReference type="STRING" id="1123024.GCA_000423625_01420"/>
<name>A0A511D499_9PSEU</name>
<dbReference type="RefSeq" id="WP_028929443.1">
    <property type="nucleotide sequence ID" value="NZ_AUII01000004.1"/>
</dbReference>
<protein>
    <submittedName>
        <fullName evidence="3">Uncharacterized protein</fullName>
    </submittedName>
</protein>
<evidence type="ECO:0000313" key="4">
    <source>
        <dbReference type="Proteomes" id="UP000321328"/>
    </source>
</evidence>
<dbReference type="Proteomes" id="UP000321328">
    <property type="component" value="Unassembled WGS sequence"/>
</dbReference>
<feature type="coiled-coil region" evidence="1">
    <location>
        <begin position="58"/>
        <end position="85"/>
    </location>
</feature>
<feature type="region of interest" description="Disordered" evidence="2">
    <location>
        <begin position="1"/>
        <end position="23"/>
    </location>
</feature>
<comment type="caution">
    <text evidence="3">The sequence shown here is derived from an EMBL/GenBank/DDBJ whole genome shotgun (WGS) entry which is preliminary data.</text>
</comment>
<sequence length="218" mass="23632">MTGTVADPQRTEPRPRREPAEPLRRLAQRVALPHRRRQLCTRLAQKLEPLRTGGLIAVAGETEVLAQLEQRLLRAENLVAQIGGAVGAAELDTELARKFTEQDQLVEQLRGGLLTWQNRMSPVQRALDEATLARFRLDNPDQALAPASAVSTVQEEPDRRSPEQLVADIERHTAGLRELSRRAELMLMRGPIGARVGTGGGLGGHVLVGVAGSSSATG</sequence>
<evidence type="ECO:0000256" key="2">
    <source>
        <dbReference type="SAM" id="MobiDB-lite"/>
    </source>
</evidence>
<accession>A0A511D499</accession>
<gene>
    <name evidence="3" type="ORF">PA7_33240</name>
</gene>
<feature type="compositionally biased region" description="Basic and acidic residues" evidence="2">
    <location>
        <begin position="9"/>
        <end position="23"/>
    </location>
</feature>
<keyword evidence="1" id="KW-0175">Coiled coil</keyword>
<evidence type="ECO:0000313" key="3">
    <source>
        <dbReference type="EMBL" id="GEL19487.1"/>
    </source>
</evidence>
<evidence type="ECO:0000256" key="1">
    <source>
        <dbReference type="SAM" id="Coils"/>
    </source>
</evidence>
<dbReference type="AlphaFoldDB" id="A0A511D499"/>
<dbReference type="EMBL" id="BJVI01000038">
    <property type="protein sequence ID" value="GEL19487.1"/>
    <property type="molecule type" value="Genomic_DNA"/>
</dbReference>
<reference evidence="3 4" key="1">
    <citation type="submission" date="2019-07" db="EMBL/GenBank/DDBJ databases">
        <title>Whole genome shotgun sequence of Pseudonocardia asaccharolytica NBRC 16224.</title>
        <authorList>
            <person name="Hosoyama A."/>
            <person name="Uohara A."/>
            <person name="Ohji S."/>
            <person name="Ichikawa N."/>
        </authorList>
    </citation>
    <scope>NUCLEOTIDE SEQUENCE [LARGE SCALE GENOMIC DNA]</scope>
    <source>
        <strain evidence="3 4">NBRC 16224</strain>
    </source>
</reference>
<proteinExistence type="predicted"/>